<proteinExistence type="predicted"/>
<gene>
    <name evidence="1" type="ORF">GCM10011487_32690</name>
</gene>
<sequence length="233" mass="25340">MSKVTLTYRFTFPDSQERAFELEMDRDTAELSPPNVPQPPAWTALGFNQCTGCPFNAAETPHCPAALQLAGVIDGFTDIVSYDKVKVTVESEERQVTATLAAQQALASLMGLIMASSGCPRTAVFRPMARFHLPFSSESETAYRVASMYLLAQHYAAREGASADFVLNDLERVYRGVHSVNRGMATRLRAASRQDAIVNAVVLLDVFSSLVPAAIHDILDEIKPAFAALLAAK</sequence>
<dbReference type="Pfam" id="PF21842">
    <property type="entry name" value="DUF6901"/>
    <property type="match status" value="1"/>
</dbReference>
<evidence type="ECO:0000313" key="2">
    <source>
        <dbReference type="Proteomes" id="UP000445000"/>
    </source>
</evidence>
<dbReference type="InterPro" id="IPR054196">
    <property type="entry name" value="DUF6901"/>
</dbReference>
<accession>A0A829YDB7</accession>
<keyword evidence="2" id="KW-1185">Reference proteome</keyword>
<dbReference type="EMBL" id="BLJN01000003">
    <property type="protein sequence ID" value="GFE81269.1"/>
    <property type="molecule type" value="Genomic_DNA"/>
</dbReference>
<comment type="caution">
    <text evidence="1">The sequence shown here is derived from an EMBL/GenBank/DDBJ whole genome shotgun (WGS) entry which is preliminary data.</text>
</comment>
<organism evidence="1 2">
    <name type="scientific">Steroidobacter agaridevorans</name>
    <dbReference type="NCBI Taxonomy" id="2695856"/>
    <lineage>
        <taxon>Bacteria</taxon>
        <taxon>Pseudomonadati</taxon>
        <taxon>Pseudomonadota</taxon>
        <taxon>Gammaproteobacteria</taxon>
        <taxon>Steroidobacterales</taxon>
        <taxon>Steroidobacteraceae</taxon>
        <taxon>Steroidobacter</taxon>
    </lineage>
</organism>
<dbReference type="Proteomes" id="UP000445000">
    <property type="component" value="Unassembled WGS sequence"/>
</dbReference>
<evidence type="ECO:0000313" key="1">
    <source>
        <dbReference type="EMBL" id="GFE81269.1"/>
    </source>
</evidence>
<dbReference type="AlphaFoldDB" id="A0A829YDB7"/>
<name>A0A829YDB7_9GAMM</name>
<protein>
    <submittedName>
        <fullName evidence="1">Uncharacterized protein</fullName>
    </submittedName>
</protein>
<dbReference type="RefSeq" id="WP_161812944.1">
    <property type="nucleotide sequence ID" value="NZ_BLJN01000003.1"/>
</dbReference>
<reference evidence="2" key="1">
    <citation type="submission" date="2020-01" db="EMBL/GenBank/DDBJ databases">
        <title>'Steroidobacter agaridevorans' sp. nov., agar-degrading bacteria isolated from rhizosphere soils.</title>
        <authorList>
            <person name="Ikenaga M."/>
            <person name="Kataoka M."/>
            <person name="Murouchi A."/>
            <person name="Katsuragi S."/>
            <person name="Sakai M."/>
        </authorList>
    </citation>
    <scope>NUCLEOTIDE SEQUENCE [LARGE SCALE GENOMIC DNA]</scope>
    <source>
        <strain evidence="2">YU21-B</strain>
    </source>
</reference>